<evidence type="ECO:0000259" key="4">
    <source>
        <dbReference type="SMART" id="SM00822"/>
    </source>
</evidence>
<accession>A0ABY6B2U1</accession>
<dbReference type="EMBL" id="CP104562">
    <property type="protein sequence ID" value="UXH79029.1"/>
    <property type="molecule type" value="Genomic_DNA"/>
</dbReference>
<dbReference type="PRINTS" id="PR00080">
    <property type="entry name" value="SDRFAMILY"/>
</dbReference>
<dbReference type="SUPFAM" id="SSF51735">
    <property type="entry name" value="NAD(P)-binding Rossmann-fold domains"/>
    <property type="match status" value="1"/>
</dbReference>
<protein>
    <submittedName>
        <fullName evidence="5">SDR family NAD(P)-dependent oxidoreductase</fullName>
    </submittedName>
</protein>
<dbReference type="Pfam" id="PF00106">
    <property type="entry name" value="adh_short"/>
    <property type="match status" value="1"/>
</dbReference>
<evidence type="ECO:0000256" key="2">
    <source>
        <dbReference type="ARBA" id="ARBA00023002"/>
    </source>
</evidence>
<gene>
    <name evidence="5" type="ORF">N4261_03580</name>
</gene>
<dbReference type="SMART" id="SM00822">
    <property type="entry name" value="PKS_KR"/>
    <property type="match status" value="1"/>
</dbReference>
<dbReference type="InterPro" id="IPR002347">
    <property type="entry name" value="SDR_fam"/>
</dbReference>
<dbReference type="PROSITE" id="PS00061">
    <property type="entry name" value="ADH_SHORT"/>
    <property type="match status" value="1"/>
</dbReference>
<sequence>MSKIWFITGANRGIGLEIVKSALAAGDKVVATARQPDTLRAALAEQVATEQLLCLPLDVSREADAVQAVEQALAHFGRIDVLVNNAGYGQFGLFEEIATADIARQFDTNVFGLMSVTRAVLPAMRRQRSGQIFNVSSVAGFMAFSGSSLYCATKFAVTGFSASLAMEVAGFGIRVTIVEPGFFRTDFLDASSVRYSDAKIADYARLPEPPQSRFDAYHTRQPGDPAKLGPALVQIANMEQPPLHFVAGSDAVGFAEQTFGQRLAEVRAHAALSASLDGDF</sequence>
<dbReference type="InterPro" id="IPR020904">
    <property type="entry name" value="Sc_DH/Rdtase_CS"/>
</dbReference>
<evidence type="ECO:0000256" key="3">
    <source>
        <dbReference type="RuleBase" id="RU000363"/>
    </source>
</evidence>
<dbReference type="PANTHER" id="PTHR43976:SF16">
    <property type="entry name" value="SHORT-CHAIN DEHYDROGENASE_REDUCTASE FAMILY PROTEIN"/>
    <property type="match status" value="1"/>
</dbReference>
<comment type="similarity">
    <text evidence="1 3">Belongs to the short-chain dehydrogenases/reductases (SDR) family.</text>
</comment>
<evidence type="ECO:0000313" key="5">
    <source>
        <dbReference type="EMBL" id="UXH79029.1"/>
    </source>
</evidence>
<dbReference type="Proteomes" id="UP001064933">
    <property type="component" value="Chromosome"/>
</dbReference>
<evidence type="ECO:0000256" key="1">
    <source>
        <dbReference type="ARBA" id="ARBA00006484"/>
    </source>
</evidence>
<dbReference type="PRINTS" id="PR00081">
    <property type="entry name" value="GDHRDH"/>
</dbReference>
<dbReference type="Gene3D" id="3.40.50.720">
    <property type="entry name" value="NAD(P)-binding Rossmann-like Domain"/>
    <property type="match status" value="1"/>
</dbReference>
<keyword evidence="2" id="KW-0560">Oxidoreductase</keyword>
<reference evidence="5" key="1">
    <citation type="submission" date="2022-10" db="EMBL/GenBank/DDBJ databases">
        <title>Characterization and whole genome sequencing of a new Roseateles species, isolated from fresh water.</title>
        <authorList>
            <person name="Guliayeva D.Y."/>
            <person name="Akhremchuk A.E."/>
            <person name="Sikolenko M.A."/>
            <person name="Valentovich L.N."/>
            <person name="Sidarenka A.V."/>
        </authorList>
    </citation>
    <scope>NUCLEOTIDE SEQUENCE</scope>
    <source>
        <strain evidence="5">BIM B-1768</strain>
    </source>
</reference>
<organism evidence="5 6">
    <name type="scientific">Roseateles amylovorans</name>
    <dbReference type="NCBI Taxonomy" id="2978473"/>
    <lineage>
        <taxon>Bacteria</taxon>
        <taxon>Pseudomonadati</taxon>
        <taxon>Pseudomonadota</taxon>
        <taxon>Betaproteobacteria</taxon>
        <taxon>Burkholderiales</taxon>
        <taxon>Sphaerotilaceae</taxon>
        <taxon>Roseateles</taxon>
    </lineage>
</organism>
<dbReference type="InterPro" id="IPR051911">
    <property type="entry name" value="SDR_oxidoreductase"/>
</dbReference>
<dbReference type="InterPro" id="IPR036291">
    <property type="entry name" value="NAD(P)-bd_dom_sf"/>
</dbReference>
<evidence type="ECO:0000313" key="6">
    <source>
        <dbReference type="Proteomes" id="UP001064933"/>
    </source>
</evidence>
<name>A0ABY6B2U1_9BURK</name>
<proteinExistence type="inferred from homology"/>
<keyword evidence="6" id="KW-1185">Reference proteome</keyword>
<dbReference type="CDD" id="cd05374">
    <property type="entry name" value="17beta-HSD-like_SDR_c"/>
    <property type="match status" value="1"/>
</dbReference>
<feature type="domain" description="Ketoreductase" evidence="4">
    <location>
        <begin position="3"/>
        <end position="186"/>
    </location>
</feature>
<dbReference type="RefSeq" id="WP_261758849.1">
    <property type="nucleotide sequence ID" value="NZ_CP104562.2"/>
</dbReference>
<dbReference type="InterPro" id="IPR057326">
    <property type="entry name" value="KR_dom"/>
</dbReference>
<dbReference type="PANTHER" id="PTHR43976">
    <property type="entry name" value="SHORT CHAIN DEHYDROGENASE"/>
    <property type="match status" value="1"/>
</dbReference>